<dbReference type="RefSeq" id="WP_371570872.1">
    <property type="nucleotide sequence ID" value="NZ_JASMRN010000009.1"/>
</dbReference>
<dbReference type="Proteomes" id="UP001568894">
    <property type="component" value="Unassembled WGS sequence"/>
</dbReference>
<evidence type="ECO:0000313" key="2">
    <source>
        <dbReference type="Proteomes" id="UP001568894"/>
    </source>
</evidence>
<organism evidence="1 2">
    <name type="scientific">Flavobacterium frigidarium</name>
    <dbReference type="NCBI Taxonomy" id="99286"/>
    <lineage>
        <taxon>Bacteria</taxon>
        <taxon>Pseudomonadati</taxon>
        <taxon>Bacteroidota</taxon>
        <taxon>Flavobacteriia</taxon>
        <taxon>Flavobacteriales</taxon>
        <taxon>Flavobacteriaceae</taxon>
        <taxon>Flavobacterium</taxon>
    </lineage>
</organism>
<name>A0ABV4KFC7_9FLAO</name>
<proteinExistence type="predicted"/>
<comment type="caution">
    <text evidence="1">The sequence shown here is derived from an EMBL/GenBank/DDBJ whole genome shotgun (WGS) entry which is preliminary data.</text>
</comment>
<reference evidence="1 2" key="1">
    <citation type="submission" date="2023-05" db="EMBL/GenBank/DDBJ databases">
        <title>Adaptations of aquatic viruses from atmosphere-close ecosystems of the Central Arctic Ocean.</title>
        <authorList>
            <person name="Rahlff J."/>
            <person name="Holmfeldt K."/>
        </authorList>
    </citation>
    <scope>NUCLEOTIDE SEQUENCE [LARGE SCALE GENOMIC DNA]</scope>
    <source>
        <strain evidence="1 2">Arc14</strain>
    </source>
</reference>
<keyword evidence="2" id="KW-1185">Reference proteome</keyword>
<sequence>MLLFCGGTTMHAATMHPLKVNCIKSTLTKNPQIKFYHKDQDSDLIEDADTDTEDNCNFGANNKSNTDKNLAAVSTSRTQAWYHAFISIDLKTKVLTTQNQHAHFCGYSSPTFSKLQVLRI</sequence>
<evidence type="ECO:0000313" key="1">
    <source>
        <dbReference type="EMBL" id="MEZ7515991.1"/>
    </source>
</evidence>
<accession>A0ABV4KFC7</accession>
<protein>
    <submittedName>
        <fullName evidence="1">Uncharacterized protein</fullName>
    </submittedName>
</protein>
<gene>
    <name evidence="1" type="ORF">QO192_11945</name>
</gene>
<dbReference type="EMBL" id="JASMRN010000009">
    <property type="protein sequence ID" value="MEZ7515991.1"/>
    <property type="molecule type" value="Genomic_DNA"/>
</dbReference>